<proteinExistence type="predicted"/>
<comment type="caution">
    <text evidence="1">The sequence shown here is derived from an EMBL/GenBank/DDBJ whole genome shotgun (WGS) entry which is preliminary data.</text>
</comment>
<dbReference type="AlphaFoldDB" id="A0A9D1NCL2"/>
<sequence length="238" mass="28350">MVQPTEKKNATPKNSLFFRMMQWIAKKIVKEPEFVWKTDQPDEPAIFVCNHTKIYAPTCLFLYRKEWRMWSNNFFLNKKSCKEHLLNKVLANRSCWLRGLGKMLVPLIVYVYRHIDPIPVYRDQRVVTTFNEAIRTLQEGRHEVIFPERTEGEFRYIYEFNRGFAMMGPLYYKRTGKLLRYYPVYCCQDHERFIVGDSISYDPSLPAKEEPERICRYLENAIRALADAEGPHKVVVYG</sequence>
<protein>
    <recommendedName>
        <fullName evidence="3">Phospholipid/glycerol acyltransferase domain-containing protein</fullName>
    </recommendedName>
</protein>
<dbReference type="Proteomes" id="UP000886891">
    <property type="component" value="Unassembled WGS sequence"/>
</dbReference>
<evidence type="ECO:0000313" key="1">
    <source>
        <dbReference type="EMBL" id="HIV00033.1"/>
    </source>
</evidence>
<gene>
    <name evidence="1" type="ORF">IAB14_02820</name>
</gene>
<organism evidence="1 2">
    <name type="scientific">Candidatus Stercoripulliclostridium merdipullorum</name>
    <dbReference type="NCBI Taxonomy" id="2840952"/>
    <lineage>
        <taxon>Bacteria</taxon>
        <taxon>Bacillati</taxon>
        <taxon>Bacillota</taxon>
        <taxon>Clostridia</taxon>
        <taxon>Eubacteriales</taxon>
        <taxon>Candidatus Stercoripulliclostridium</taxon>
    </lineage>
</organism>
<accession>A0A9D1NCL2</accession>
<reference evidence="1" key="2">
    <citation type="journal article" date="2021" name="PeerJ">
        <title>Extensive microbial diversity within the chicken gut microbiome revealed by metagenomics and culture.</title>
        <authorList>
            <person name="Gilroy R."/>
            <person name="Ravi A."/>
            <person name="Getino M."/>
            <person name="Pursley I."/>
            <person name="Horton D.L."/>
            <person name="Alikhan N.F."/>
            <person name="Baker D."/>
            <person name="Gharbi K."/>
            <person name="Hall N."/>
            <person name="Watson M."/>
            <person name="Adriaenssens E.M."/>
            <person name="Foster-Nyarko E."/>
            <person name="Jarju S."/>
            <person name="Secka A."/>
            <person name="Antonio M."/>
            <person name="Oren A."/>
            <person name="Chaudhuri R.R."/>
            <person name="La Ragione R."/>
            <person name="Hildebrand F."/>
            <person name="Pallen M.J."/>
        </authorList>
    </citation>
    <scope>NUCLEOTIDE SEQUENCE</scope>
    <source>
        <strain evidence="1">23406</strain>
    </source>
</reference>
<dbReference type="EMBL" id="DVOH01000021">
    <property type="protein sequence ID" value="HIV00033.1"/>
    <property type="molecule type" value="Genomic_DNA"/>
</dbReference>
<evidence type="ECO:0000313" key="2">
    <source>
        <dbReference type="Proteomes" id="UP000886891"/>
    </source>
</evidence>
<evidence type="ECO:0008006" key="3">
    <source>
        <dbReference type="Google" id="ProtNLM"/>
    </source>
</evidence>
<name>A0A9D1NCL2_9FIRM</name>
<dbReference type="SUPFAM" id="SSF69593">
    <property type="entry name" value="Glycerol-3-phosphate (1)-acyltransferase"/>
    <property type="match status" value="1"/>
</dbReference>
<reference evidence="1" key="1">
    <citation type="submission" date="2020-10" db="EMBL/GenBank/DDBJ databases">
        <authorList>
            <person name="Gilroy R."/>
        </authorList>
    </citation>
    <scope>NUCLEOTIDE SEQUENCE</scope>
    <source>
        <strain evidence="1">23406</strain>
    </source>
</reference>